<keyword evidence="2" id="KW-1185">Reference proteome</keyword>
<evidence type="ECO:0000313" key="1">
    <source>
        <dbReference type="EMBL" id="GFY45119.1"/>
    </source>
</evidence>
<accession>A0A8X6X321</accession>
<feature type="non-terminal residue" evidence="1">
    <location>
        <position position="1"/>
    </location>
</feature>
<gene>
    <name evidence="1" type="ORF">TNIN_160041</name>
</gene>
<reference evidence="1" key="1">
    <citation type="submission" date="2020-08" db="EMBL/GenBank/DDBJ databases">
        <title>Multicomponent nature underlies the extraordinary mechanical properties of spider dragline silk.</title>
        <authorList>
            <person name="Kono N."/>
            <person name="Nakamura H."/>
            <person name="Mori M."/>
            <person name="Yoshida Y."/>
            <person name="Ohtoshi R."/>
            <person name="Malay A.D."/>
            <person name="Moran D.A.P."/>
            <person name="Tomita M."/>
            <person name="Numata K."/>
            <person name="Arakawa K."/>
        </authorList>
    </citation>
    <scope>NUCLEOTIDE SEQUENCE</scope>
</reference>
<dbReference type="EMBL" id="BMAV01004640">
    <property type="protein sequence ID" value="GFY45119.1"/>
    <property type="molecule type" value="Genomic_DNA"/>
</dbReference>
<proteinExistence type="predicted"/>
<name>A0A8X6X321_9ARAC</name>
<evidence type="ECO:0000313" key="2">
    <source>
        <dbReference type="Proteomes" id="UP000886998"/>
    </source>
</evidence>
<protein>
    <submittedName>
        <fullName evidence="1">Uncharacterized protein</fullName>
    </submittedName>
</protein>
<dbReference type="AlphaFoldDB" id="A0A8X6X321"/>
<comment type="caution">
    <text evidence="1">The sequence shown here is derived from an EMBL/GenBank/DDBJ whole genome shotgun (WGS) entry which is preliminary data.</text>
</comment>
<dbReference type="Proteomes" id="UP000886998">
    <property type="component" value="Unassembled WGS sequence"/>
</dbReference>
<sequence length="23" mass="2703">YKILALACSEQKSRNWVMNMMSV</sequence>
<organism evidence="1 2">
    <name type="scientific">Trichonephila inaurata madagascariensis</name>
    <dbReference type="NCBI Taxonomy" id="2747483"/>
    <lineage>
        <taxon>Eukaryota</taxon>
        <taxon>Metazoa</taxon>
        <taxon>Ecdysozoa</taxon>
        <taxon>Arthropoda</taxon>
        <taxon>Chelicerata</taxon>
        <taxon>Arachnida</taxon>
        <taxon>Araneae</taxon>
        <taxon>Araneomorphae</taxon>
        <taxon>Entelegynae</taxon>
        <taxon>Araneoidea</taxon>
        <taxon>Nephilidae</taxon>
        <taxon>Trichonephila</taxon>
        <taxon>Trichonephila inaurata</taxon>
    </lineage>
</organism>